<dbReference type="InterPro" id="IPR049425">
    <property type="entry name" value="Vps27_GAT-like"/>
</dbReference>
<dbReference type="EMBL" id="JAWRVE010000199">
    <property type="protein sequence ID" value="KAL1849585.1"/>
    <property type="molecule type" value="Genomic_DNA"/>
</dbReference>
<feature type="compositionally biased region" description="Polar residues" evidence="14">
    <location>
        <begin position="573"/>
        <end position="614"/>
    </location>
</feature>
<feature type="compositionally biased region" description="Pro residues" evidence="14">
    <location>
        <begin position="621"/>
        <end position="631"/>
    </location>
</feature>
<feature type="compositionally biased region" description="Low complexity" evidence="14">
    <location>
        <begin position="635"/>
        <end position="646"/>
    </location>
</feature>
<keyword evidence="11 12" id="KW-0472">Membrane</keyword>
<evidence type="ECO:0000256" key="8">
    <source>
        <dbReference type="ARBA" id="ARBA00022753"/>
    </source>
</evidence>
<dbReference type="Proteomes" id="UP001583177">
    <property type="component" value="Unassembled WGS sequence"/>
</dbReference>
<dbReference type="PROSITE" id="PS50330">
    <property type="entry name" value="UIM"/>
    <property type="match status" value="2"/>
</dbReference>
<dbReference type="PROSITE" id="PS50178">
    <property type="entry name" value="ZF_FYVE"/>
    <property type="match status" value="1"/>
</dbReference>
<evidence type="ECO:0000256" key="1">
    <source>
        <dbReference type="ARBA" id="ARBA00003067"/>
    </source>
</evidence>
<dbReference type="InterPro" id="IPR011011">
    <property type="entry name" value="Znf_FYVE_PHD"/>
</dbReference>
<evidence type="ECO:0000259" key="15">
    <source>
        <dbReference type="PROSITE" id="PS50178"/>
    </source>
</evidence>
<sequence length="748" mass="82842">MMGWWSSSASSALDEQVNKATSSSLEDIALNLEISDVIRSKTVPPKEAMRSLKKRIGDKNPNTQLSALNLTDTCVKNGGQHFLAEIASKEFMDNLVSLLKAIGPASVNHDVRTKILELIQTWAAATEGRYELNYIGEVYRTLQREGFQFPPRVSVSSSMIDSSAPPEWVDSDVCMRCRTAFTFTNRKHHCRNCGNVFDQQCSTKTLPLPHLGILQPVRVDDGCYAKLMDRSGGGRGGGYGPEPSPSKASFKRHSVSMQPRNARVDDGFDEDLKKALAMSLEEVQSHQNGRDYVAPTNNRRHSHAKVNGEATSKAAEEEDADLKAAIAASLADMEEQKKQHAAALKEQTSSEGSAQPSTFALPKNDYELTPVEAENINLFSTLVDRLQTQPPGTILREPQIQELYDSIGTLRPKLARTYGETMSKHDTLLDLHAKLQTAVRYYDRMLEERLSKAFHHQSLGGYNLPPPRQSAGPYPNIQANVPTNHAGPAESFYTGEPQQDYGRSAAQPSYQYPTQPTPQPQYATYDQRASLSGPPQHQYPQQQQQQQPPRQDSWRASAPPNQYPPQSNYPPSETATPQMSHLALPQQQPNAPESVGTTPISDPNASFYFQQPGQNPLASPSAPPEAAPSPYPNLQQTMQQYPQQAQNGPETPTPTAHAQPVHQQPPQQQAPSPQQHQQQPQAPYWQHPAAQHVQMPVQSSAPWQQPQPQPQQQQQPQYGGYQQESFPSAPQHMIAQPQPAVEEALIEL</sequence>
<evidence type="ECO:0000256" key="5">
    <source>
        <dbReference type="ARBA" id="ARBA00017753"/>
    </source>
</evidence>
<dbReference type="Gene3D" id="1.25.40.90">
    <property type="match status" value="1"/>
</dbReference>
<dbReference type="CDD" id="cd16979">
    <property type="entry name" value="VHS_Vps27"/>
    <property type="match status" value="1"/>
</dbReference>
<keyword evidence="18" id="KW-1185">Reference proteome</keyword>
<name>A0ABR3VZR7_9PEZI</name>
<evidence type="ECO:0000256" key="14">
    <source>
        <dbReference type="SAM" id="MobiDB-lite"/>
    </source>
</evidence>
<feature type="compositionally biased region" description="Low complexity" evidence="14">
    <location>
        <begin position="654"/>
        <end position="692"/>
    </location>
</feature>
<comment type="function">
    <text evidence="1 12">Component of the ESCRT-0 complex which is the sorting receptor for ubiquitinated cargo proteins at the multivesicular body (MVB) and recruits ESCRT-I to the MVB outer membrane.</text>
</comment>
<accession>A0ABR3VZR7</accession>
<dbReference type="Pfam" id="PF00790">
    <property type="entry name" value="VHS"/>
    <property type="match status" value="1"/>
</dbReference>
<feature type="region of interest" description="Disordered" evidence="14">
    <location>
        <begin position="230"/>
        <end position="265"/>
    </location>
</feature>
<organism evidence="17 18">
    <name type="scientific">Diaporthe australafricana</name>
    <dbReference type="NCBI Taxonomy" id="127596"/>
    <lineage>
        <taxon>Eukaryota</taxon>
        <taxon>Fungi</taxon>
        <taxon>Dikarya</taxon>
        <taxon>Ascomycota</taxon>
        <taxon>Pezizomycotina</taxon>
        <taxon>Sordariomycetes</taxon>
        <taxon>Sordariomycetidae</taxon>
        <taxon>Diaporthales</taxon>
        <taxon>Diaporthaceae</taxon>
        <taxon>Diaporthe</taxon>
    </lineage>
</organism>
<dbReference type="InterPro" id="IPR003903">
    <property type="entry name" value="UIM_dom"/>
</dbReference>
<comment type="subunit">
    <text evidence="4 12">Component of the ESCRT-0 complex composed of HSE1 and VPS27.</text>
</comment>
<dbReference type="Gene3D" id="1.20.5.1940">
    <property type="match status" value="1"/>
</dbReference>
<feature type="compositionally biased region" description="Low complexity" evidence="14">
    <location>
        <begin position="534"/>
        <end position="571"/>
    </location>
</feature>
<dbReference type="InterPro" id="IPR017073">
    <property type="entry name" value="HGS/VPS27"/>
</dbReference>
<dbReference type="InterPro" id="IPR013083">
    <property type="entry name" value="Znf_RING/FYVE/PHD"/>
</dbReference>
<feature type="compositionally biased region" description="Low complexity" evidence="14">
    <location>
        <begin position="704"/>
        <end position="723"/>
    </location>
</feature>
<dbReference type="SUPFAM" id="SSF57903">
    <property type="entry name" value="FYVE/PHD zinc finger"/>
    <property type="match status" value="1"/>
</dbReference>
<dbReference type="InterPro" id="IPR000306">
    <property type="entry name" value="Znf_FYVE"/>
</dbReference>
<evidence type="ECO:0000256" key="10">
    <source>
        <dbReference type="ARBA" id="ARBA00022833"/>
    </source>
</evidence>
<evidence type="ECO:0000259" key="16">
    <source>
        <dbReference type="PROSITE" id="PS50179"/>
    </source>
</evidence>
<dbReference type="Gene3D" id="3.30.40.10">
    <property type="entry name" value="Zinc/RING finger domain, C3HC4 (zinc finger)"/>
    <property type="match status" value="1"/>
</dbReference>
<dbReference type="SMART" id="SM00288">
    <property type="entry name" value="VHS"/>
    <property type="match status" value="1"/>
</dbReference>
<evidence type="ECO:0000256" key="4">
    <source>
        <dbReference type="ARBA" id="ARBA00011446"/>
    </source>
</evidence>
<dbReference type="Pfam" id="PF02809">
    <property type="entry name" value="UIM"/>
    <property type="match status" value="2"/>
</dbReference>
<evidence type="ECO:0000256" key="13">
    <source>
        <dbReference type="PROSITE-ProRule" id="PRU00091"/>
    </source>
</evidence>
<dbReference type="CDD" id="cd15735">
    <property type="entry name" value="FYVE_spVPS27p_like"/>
    <property type="match status" value="1"/>
</dbReference>
<dbReference type="PIRSF" id="PIRSF036956">
    <property type="entry name" value="Hrs_Vps27"/>
    <property type="match status" value="1"/>
</dbReference>
<evidence type="ECO:0000256" key="6">
    <source>
        <dbReference type="ARBA" id="ARBA00022723"/>
    </source>
</evidence>
<proteinExistence type="inferred from homology"/>
<feature type="domain" description="VHS" evidence="16">
    <location>
        <begin position="26"/>
        <end position="150"/>
    </location>
</feature>
<comment type="similarity">
    <text evidence="3 12">Belongs to the VPS27 family.</text>
</comment>
<evidence type="ECO:0000256" key="12">
    <source>
        <dbReference type="PIRNR" id="PIRNR036956"/>
    </source>
</evidence>
<dbReference type="InterPro" id="IPR017455">
    <property type="entry name" value="Znf_FYVE-rel"/>
</dbReference>
<dbReference type="PANTHER" id="PTHR47794:SF1">
    <property type="entry name" value="VACUOLAR PROTEIN SORTING-ASSOCIATED PROTEIN 27"/>
    <property type="match status" value="1"/>
</dbReference>
<protein>
    <recommendedName>
        <fullName evidence="5 12">Vacuolar protein sorting-associated protein 27</fullName>
    </recommendedName>
</protein>
<evidence type="ECO:0000256" key="9">
    <source>
        <dbReference type="ARBA" id="ARBA00022771"/>
    </source>
</evidence>
<evidence type="ECO:0000313" key="18">
    <source>
        <dbReference type="Proteomes" id="UP001583177"/>
    </source>
</evidence>
<comment type="subcellular location">
    <subcellularLocation>
        <location evidence="2 12">Endosome membrane</location>
        <topology evidence="2 12">Peripheral membrane protein</topology>
        <orientation evidence="2 12">Cytoplasmic side</orientation>
    </subcellularLocation>
</comment>
<dbReference type="SMART" id="SM00726">
    <property type="entry name" value="UIM"/>
    <property type="match status" value="2"/>
</dbReference>
<dbReference type="SMART" id="SM00064">
    <property type="entry name" value="FYVE"/>
    <property type="match status" value="1"/>
</dbReference>
<feature type="compositionally biased region" description="Gly residues" evidence="14">
    <location>
        <begin position="231"/>
        <end position="240"/>
    </location>
</feature>
<evidence type="ECO:0000256" key="3">
    <source>
        <dbReference type="ARBA" id="ARBA00008597"/>
    </source>
</evidence>
<keyword evidence="9 13" id="KW-0863">Zinc-finger</keyword>
<feature type="compositionally biased region" description="Polar residues" evidence="14">
    <location>
        <begin position="346"/>
        <end position="358"/>
    </location>
</feature>
<dbReference type="PANTHER" id="PTHR47794">
    <property type="entry name" value="VACUOLAR PROTEIN SORTING-ASSOCIATED PROTEIN 27"/>
    <property type="match status" value="1"/>
</dbReference>
<evidence type="ECO:0000256" key="11">
    <source>
        <dbReference type="ARBA" id="ARBA00023136"/>
    </source>
</evidence>
<feature type="domain" description="FYVE-type" evidence="15">
    <location>
        <begin position="168"/>
        <end position="228"/>
    </location>
</feature>
<dbReference type="SUPFAM" id="SSF48464">
    <property type="entry name" value="ENTH/VHS domain"/>
    <property type="match status" value="1"/>
</dbReference>
<reference evidence="17 18" key="1">
    <citation type="journal article" date="2024" name="IMA Fungus">
        <title>IMA Genome - F19 : A genome assembly and annotation guide to empower mycologists, including annotated draft genome sequences of Ceratocystis pirilliformis, Diaporthe australafricana, Fusarium ophioides, Paecilomyces lecythidis, and Sporothrix stenoceras.</title>
        <authorList>
            <person name="Aylward J."/>
            <person name="Wilson A.M."/>
            <person name="Visagie C.M."/>
            <person name="Spraker J."/>
            <person name="Barnes I."/>
            <person name="Buitendag C."/>
            <person name="Ceriani C."/>
            <person name="Del Mar Angel L."/>
            <person name="du Plessis D."/>
            <person name="Fuchs T."/>
            <person name="Gasser K."/>
            <person name="Kramer D."/>
            <person name="Li W."/>
            <person name="Munsamy K."/>
            <person name="Piso A."/>
            <person name="Price J.L."/>
            <person name="Sonnekus B."/>
            <person name="Thomas C."/>
            <person name="van der Nest A."/>
            <person name="van Dijk A."/>
            <person name="van Heerden A."/>
            <person name="van Vuuren N."/>
            <person name="Yilmaz N."/>
            <person name="Duong T.A."/>
            <person name="van der Merwe N.A."/>
            <person name="Wingfield M.J."/>
            <person name="Wingfield B.D."/>
        </authorList>
    </citation>
    <scope>NUCLEOTIDE SEQUENCE [LARGE SCALE GENOMIC DNA]</scope>
    <source>
        <strain evidence="17 18">CMW 18300</strain>
    </source>
</reference>
<keyword evidence="6" id="KW-0479">Metal-binding</keyword>
<comment type="caution">
    <text evidence="17">The sequence shown here is derived from an EMBL/GenBank/DDBJ whole genome shotgun (WGS) entry which is preliminary data.</text>
</comment>
<dbReference type="Pfam" id="PF21356">
    <property type="entry name" value="Vps27_GAT-like"/>
    <property type="match status" value="1"/>
</dbReference>
<dbReference type="Pfam" id="PF01363">
    <property type="entry name" value="FYVE"/>
    <property type="match status" value="1"/>
</dbReference>
<evidence type="ECO:0000313" key="17">
    <source>
        <dbReference type="EMBL" id="KAL1849585.1"/>
    </source>
</evidence>
<keyword evidence="10" id="KW-0862">Zinc</keyword>
<feature type="region of interest" description="Disordered" evidence="14">
    <location>
        <begin position="282"/>
        <end position="318"/>
    </location>
</feature>
<evidence type="ECO:0000256" key="7">
    <source>
        <dbReference type="ARBA" id="ARBA00022737"/>
    </source>
</evidence>
<dbReference type="PROSITE" id="PS50179">
    <property type="entry name" value="VHS"/>
    <property type="match status" value="1"/>
</dbReference>
<dbReference type="Gene3D" id="6.10.140.100">
    <property type="match status" value="1"/>
</dbReference>
<feature type="region of interest" description="Disordered" evidence="14">
    <location>
        <begin position="460"/>
        <end position="748"/>
    </location>
</feature>
<evidence type="ECO:0000256" key="2">
    <source>
        <dbReference type="ARBA" id="ARBA00004125"/>
    </source>
</evidence>
<dbReference type="CDD" id="cd21385">
    <property type="entry name" value="GAT_Vps27"/>
    <property type="match status" value="1"/>
</dbReference>
<keyword evidence="7" id="KW-0677">Repeat</keyword>
<dbReference type="InterPro" id="IPR008942">
    <property type="entry name" value="ENTH_VHS"/>
</dbReference>
<dbReference type="InterPro" id="IPR002014">
    <property type="entry name" value="VHS_dom"/>
</dbReference>
<gene>
    <name evidence="17" type="primary">VPS27</name>
    <name evidence="17" type="ORF">Daus18300_013232</name>
</gene>
<keyword evidence="8 12" id="KW-0967">Endosome</keyword>
<feature type="compositionally biased region" description="Low complexity" evidence="14">
    <location>
        <begin position="505"/>
        <end position="525"/>
    </location>
</feature>
<feature type="region of interest" description="Disordered" evidence="14">
    <location>
        <begin position="333"/>
        <end position="359"/>
    </location>
</feature>